<gene>
    <name evidence="7" type="ORF">SAMN04490220_5628</name>
</gene>
<dbReference type="PROSITE" id="PS51078">
    <property type="entry name" value="ICLR_ED"/>
    <property type="match status" value="1"/>
</dbReference>
<dbReference type="RefSeq" id="WP_073361641.1">
    <property type="nucleotide sequence ID" value="NZ_FNTL01000004.1"/>
</dbReference>
<sequence>MAQFTPTASDDPADPVSQPTGRRRKDAATSAELALRAVTLIAQRGTLTVSELARELDVASSTAHRVLTNCRRAGFARQESPGAPYVIGPAMHEIALTVTGPRNLREAAGPVLSQLQNHVDEMVSFYVLEGKYVRVVQTYPGSRTKTVAPSLGKLLPAHCTAGGKALLSRETPEQLRRRFPGGLLAQYTERSITDWSTLMDDLTVTRQRGWSVSVGEFDPRLTSIAAPVVLSTGAAVGAVVLTGYASWLRTRAEIEAIAPRVMEAATAVTARMRN</sequence>
<dbReference type="GO" id="GO:0003700">
    <property type="term" value="F:DNA-binding transcription factor activity"/>
    <property type="evidence" value="ECO:0007669"/>
    <property type="project" value="TreeGrafter"/>
</dbReference>
<proteinExistence type="predicted"/>
<dbReference type="SUPFAM" id="SSF55781">
    <property type="entry name" value="GAF domain-like"/>
    <property type="match status" value="1"/>
</dbReference>
<dbReference type="InterPro" id="IPR005471">
    <property type="entry name" value="Tscrpt_reg_IclR_N"/>
</dbReference>
<keyword evidence="1" id="KW-0805">Transcription regulation</keyword>
<evidence type="ECO:0000256" key="3">
    <source>
        <dbReference type="ARBA" id="ARBA00023163"/>
    </source>
</evidence>
<dbReference type="Pfam" id="PF01614">
    <property type="entry name" value="IclR_C"/>
    <property type="match status" value="1"/>
</dbReference>
<dbReference type="SUPFAM" id="SSF46785">
    <property type="entry name" value="Winged helix' DNA-binding domain"/>
    <property type="match status" value="1"/>
</dbReference>
<protein>
    <submittedName>
        <fullName evidence="7">DNA-binding transcriptional regulator, IclR family</fullName>
    </submittedName>
</protein>
<keyword evidence="3" id="KW-0804">Transcription</keyword>
<dbReference type="InterPro" id="IPR050707">
    <property type="entry name" value="HTH_MetabolicPath_Reg"/>
</dbReference>
<evidence type="ECO:0000259" key="5">
    <source>
        <dbReference type="PROSITE" id="PS51077"/>
    </source>
</evidence>
<dbReference type="InterPro" id="IPR036390">
    <property type="entry name" value="WH_DNA-bd_sf"/>
</dbReference>
<dbReference type="Proteomes" id="UP000183407">
    <property type="component" value="Unassembled WGS sequence"/>
</dbReference>
<keyword evidence="2 7" id="KW-0238">DNA-binding</keyword>
<dbReference type="GO" id="GO:0045892">
    <property type="term" value="P:negative regulation of DNA-templated transcription"/>
    <property type="evidence" value="ECO:0007669"/>
    <property type="project" value="TreeGrafter"/>
</dbReference>
<evidence type="ECO:0000313" key="7">
    <source>
        <dbReference type="EMBL" id="SED80969.1"/>
    </source>
</evidence>
<dbReference type="PANTHER" id="PTHR30136:SF35">
    <property type="entry name" value="HTH-TYPE TRANSCRIPTIONAL REGULATOR RV1719"/>
    <property type="match status" value="1"/>
</dbReference>
<dbReference type="InterPro" id="IPR036388">
    <property type="entry name" value="WH-like_DNA-bd_sf"/>
</dbReference>
<dbReference type="EMBL" id="FNTL01000004">
    <property type="protein sequence ID" value="SED80969.1"/>
    <property type="molecule type" value="Genomic_DNA"/>
</dbReference>
<dbReference type="SMART" id="SM00346">
    <property type="entry name" value="HTH_ICLR"/>
    <property type="match status" value="1"/>
</dbReference>
<dbReference type="InterPro" id="IPR029016">
    <property type="entry name" value="GAF-like_dom_sf"/>
</dbReference>
<organism evidence="7 8">
    <name type="scientific">Rhodococcus jostii</name>
    <dbReference type="NCBI Taxonomy" id="132919"/>
    <lineage>
        <taxon>Bacteria</taxon>
        <taxon>Bacillati</taxon>
        <taxon>Actinomycetota</taxon>
        <taxon>Actinomycetes</taxon>
        <taxon>Mycobacteriales</taxon>
        <taxon>Nocardiaceae</taxon>
        <taxon>Rhodococcus</taxon>
    </lineage>
</organism>
<accession>A0A1H5DPY3</accession>
<evidence type="ECO:0000256" key="1">
    <source>
        <dbReference type="ARBA" id="ARBA00023015"/>
    </source>
</evidence>
<dbReference type="PANTHER" id="PTHR30136">
    <property type="entry name" value="HELIX-TURN-HELIX TRANSCRIPTIONAL REGULATOR, ICLR FAMILY"/>
    <property type="match status" value="1"/>
</dbReference>
<feature type="domain" description="IclR-ED" evidence="6">
    <location>
        <begin position="90"/>
        <end position="274"/>
    </location>
</feature>
<dbReference type="GO" id="GO:0003677">
    <property type="term" value="F:DNA binding"/>
    <property type="evidence" value="ECO:0007669"/>
    <property type="project" value="UniProtKB-KW"/>
</dbReference>
<dbReference type="Gene3D" id="1.10.10.10">
    <property type="entry name" value="Winged helix-like DNA-binding domain superfamily/Winged helix DNA-binding domain"/>
    <property type="match status" value="1"/>
</dbReference>
<reference evidence="8" key="1">
    <citation type="submission" date="2016-10" db="EMBL/GenBank/DDBJ databases">
        <authorList>
            <person name="Varghese N."/>
        </authorList>
    </citation>
    <scope>NUCLEOTIDE SEQUENCE [LARGE SCALE GENOMIC DNA]</scope>
    <source>
        <strain evidence="8">DSM 44719</strain>
    </source>
</reference>
<evidence type="ECO:0000313" key="8">
    <source>
        <dbReference type="Proteomes" id="UP000183407"/>
    </source>
</evidence>
<dbReference type="InterPro" id="IPR014757">
    <property type="entry name" value="Tscrpt_reg_IclR_C"/>
</dbReference>
<name>A0A1H5DPY3_RHOJO</name>
<evidence type="ECO:0000256" key="4">
    <source>
        <dbReference type="SAM" id="MobiDB-lite"/>
    </source>
</evidence>
<dbReference type="PROSITE" id="PS51077">
    <property type="entry name" value="HTH_ICLR"/>
    <property type="match status" value="1"/>
</dbReference>
<feature type="region of interest" description="Disordered" evidence="4">
    <location>
        <begin position="1"/>
        <end position="29"/>
    </location>
</feature>
<evidence type="ECO:0000256" key="2">
    <source>
        <dbReference type="ARBA" id="ARBA00023125"/>
    </source>
</evidence>
<dbReference type="AlphaFoldDB" id="A0A1H5DPY3"/>
<evidence type="ECO:0000259" key="6">
    <source>
        <dbReference type="PROSITE" id="PS51078"/>
    </source>
</evidence>
<feature type="domain" description="HTH iclR-type" evidence="5">
    <location>
        <begin position="28"/>
        <end position="89"/>
    </location>
</feature>
<dbReference type="Gene3D" id="3.30.450.40">
    <property type="match status" value="1"/>
</dbReference>
<dbReference type="Pfam" id="PF09339">
    <property type="entry name" value="HTH_IclR"/>
    <property type="match status" value="1"/>
</dbReference>